<evidence type="ECO:0000313" key="1">
    <source>
        <dbReference type="EMBL" id="KAK3695911.1"/>
    </source>
</evidence>
<gene>
    <name evidence="1" type="ORF">LTR37_018266</name>
</gene>
<dbReference type="Proteomes" id="UP001281147">
    <property type="component" value="Unassembled WGS sequence"/>
</dbReference>
<comment type="caution">
    <text evidence="1">The sequence shown here is derived from an EMBL/GenBank/DDBJ whole genome shotgun (WGS) entry which is preliminary data.</text>
</comment>
<sequence length="848" mass="95866">MEGLAALSLIANTFQVVDFSYQILKAAWEAYKTGALSSNASQEQIALDLRTANDSLQAKLKTNARQNVSKDDQATLDLASKATAIADELLQHLKKFNSSTKSRPFRSICNAVKASWTREKISGMVQDLESLRDEVEYRIVISLRAAADDHGSQLAGLDMKTSAVLNAVIDSKSIYRDELQRQAQALTQCLTVSEHAADKRHAEVLTAVQSLSVTLSPAKIATTTTVAPTGYRHDRALTATAILEWLCFARMEARRDAIKERHRKTFEWVFDSTRTVRGSPLGFVQWAVEGSGIYWIKGKAGSGKSTLMKMISEEQRTYQMLCEWAGDDELLFSSFYFWNQGSEMQRSTVGLLRSLLYDILKDRTEMTAIALPNWLPKFMSLDPTLDQMISAILRVINSCDARRKVAFMIDGLDEFEGDSSDMTAMAKFLSEMAHAPHVKILVFSRPLQPFEVVFQGCLKLVVQDLTADDIRLVARETIGSHSRMADLLEEYPQRAASLMDDIVEKSSGVFLWVRFAISAVLDGLQSYDGIDELEARLNELPPDLNELFDLVIRRIPPRYREDAYRLLQISHRWQKIGHSSLEAITCLFSLKAGQLVLWEMPIAPLEAQQFREYLDQLAVLLRTRCLGLLEVEETFERPSHQGLSRDDYSSQDDWCRYECCLESSYSVRFLHRSVLEFLETSESLRMILEERYASFDVHVAIMEGMVIRLKTSHWEWIDDSTVLQDVMAFNRLAEASTGRPQTRMLNTLDATLSTLHMTRNGDRKSDPHNHHGDCLQLTDHWSNDIYGACAAPTTDKSTFLSYTIGCGAALYVKDQLDMSTITVSRCVFQIIMESVFGWHVSQNRENAA</sequence>
<proteinExistence type="predicted"/>
<dbReference type="EMBL" id="JAUTXU010000251">
    <property type="protein sequence ID" value="KAK3695911.1"/>
    <property type="molecule type" value="Genomic_DNA"/>
</dbReference>
<reference evidence="1" key="1">
    <citation type="submission" date="2023-07" db="EMBL/GenBank/DDBJ databases">
        <title>Black Yeasts Isolated from many extreme environments.</title>
        <authorList>
            <person name="Coleine C."/>
            <person name="Stajich J.E."/>
            <person name="Selbmann L."/>
        </authorList>
    </citation>
    <scope>NUCLEOTIDE SEQUENCE</scope>
    <source>
        <strain evidence="1">CCFEE 5714</strain>
    </source>
</reference>
<evidence type="ECO:0000313" key="2">
    <source>
        <dbReference type="Proteomes" id="UP001281147"/>
    </source>
</evidence>
<name>A0ACC3MHD1_9PEZI</name>
<organism evidence="1 2">
    <name type="scientific">Vermiconidia calcicola</name>
    <dbReference type="NCBI Taxonomy" id="1690605"/>
    <lineage>
        <taxon>Eukaryota</taxon>
        <taxon>Fungi</taxon>
        <taxon>Dikarya</taxon>
        <taxon>Ascomycota</taxon>
        <taxon>Pezizomycotina</taxon>
        <taxon>Dothideomycetes</taxon>
        <taxon>Dothideomycetidae</taxon>
        <taxon>Mycosphaerellales</taxon>
        <taxon>Extremaceae</taxon>
        <taxon>Vermiconidia</taxon>
    </lineage>
</organism>
<keyword evidence="2" id="KW-1185">Reference proteome</keyword>
<accession>A0ACC3MHD1</accession>
<protein>
    <submittedName>
        <fullName evidence="1">Uncharacterized protein</fullName>
    </submittedName>
</protein>